<reference evidence="9 10" key="1">
    <citation type="journal article" date="2024" name="ISME J.">
        <title>Tailless and filamentous prophages are predominant in marine Vibrio.</title>
        <authorList>
            <person name="Steensen K."/>
            <person name="Seneca J."/>
            <person name="Bartlau N."/>
            <person name="Yu X.A."/>
            <person name="Hussain F.A."/>
            <person name="Polz M.F."/>
        </authorList>
    </citation>
    <scope>NUCLEOTIDE SEQUENCE [LARGE SCALE GENOMIC DNA]</scope>
    <source>
        <strain evidence="9 10">10N.222.51.A1</strain>
    </source>
</reference>
<keyword evidence="5" id="KW-0804">Transcription</keyword>
<protein>
    <submittedName>
        <fullName evidence="9">Sigma-54-dependent transcriptional regulator</fullName>
    </submittedName>
</protein>
<dbReference type="InterPro" id="IPR009057">
    <property type="entry name" value="Homeodomain-like_sf"/>
</dbReference>
<dbReference type="InterPro" id="IPR001789">
    <property type="entry name" value="Sig_transdc_resp-reg_receiver"/>
</dbReference>
<organism evidence="9 10">
    <name type="scientific">Vibrio gallaecicus</name>
    <dbReference type="NCBI Taxonomy" id="552386"/>
    <lineage>
        <taxon>Bacteria</taxon>
        <taxon>Pseudomonadati</taxon>
        <taxon>Pseudomonadota</taxon>
        <taxon>Gammaproteobacteria</taxon>
        <taxon>Vibrionales</taxon>
        <taxon>Vibrionaceae</taxon>
        <taxon>Vibrio</taxon>
    </lineage>
</organism>
<comment type="caution">
    <text evidence="9">The sequence shown here is derived from an EMBL/GenBank/DDBJ whole genome shotgun (WGS) entry which is preliminary data.</text>
</comment>
<keyword evidence="4" id="KW-0238">DNA-binding</keyword>
<dbReference type="PROSITE" id="PS00688">
    <property type="entry name" value="SIGMA54_INTERACT_3"/>
    <property type="match status" value="1"/>
</dbReference>
<evidence type="ECO:0000313" key="9">
    <source>
        <dbReference type="EMBL" id="MFA0570013.1"/>
    </source>
</evidence>
<evidence type="ECO:0000256" key="6">
    <source>
        <dbReference type="PROSITE-ProRule" id="PRU00169"/>
    </source>
</evidence>
<dbReference type="Pfam" id="PF02954">
    <property type="entry name" value="HTH_8"/>
    <property type="match status" value="1"/>
</dbReference>
<dbReference type="Gene3D" id="3.40.50.300">
    <property type="entry name" value="P-loop containing nucleotide triphosphate hydrolases"/>
    <property type="match status" value="1"/>
</dbReference>
<dbReference type="SUPFAM" id="SSF52172">
    <property type="entry name" value="CheY-like"/>
    <property type="match status" value="1"/>
</dbReference>
<feature type="domain" description="Sigma-54 factor interaction" evidence="7">
    <location>
        <begin position="144"/>
        <end position="373"/>
    </location>
</feature>
<dbReference type="PROSITE" id="PS50110">
    <property type="entry name" value="RESPONSE_REGULATORY"/>
    <property type="match status" value="1"/>
</dbReference>
<dbReference type="SUPFAM" id="SSF46689">
    <property type="entry name" value="Homeodomain-like"/>
    <property type="match status" value="1"/>
</dbReference>
<dbReference type="Proteomes" id="UP001570417">
    <property type="component" value="Unassembled WGS sequence"/>
</dbReference>
<keyword evidence="6" id="KW-0597">Phosphoprotein</keyword>
<dbReference type="InterPro" id="IPR025662">
    <property type="entry name" value="Sigma_54_int_dom_ATP-bd_1"/>
</dbReference>
<dbReference type="InterPro" id="IPR002078">
    <property type="entry name" value="Sigma_54_int"/>
</dbReference>
<dbReference type="SMART" id="SM00382">
    <property type="entry name" value="AAA"/>
    <property type="match status" value="1"/>
</dbReference>
<dbReference type="Gene3D" id="3.40.50.2300">
    <property type="match status" value="1"/>
</dbReference>
<sequence>MCHVYFIDDEYDLRAAVEQSFELADIDAQFFPDAESALLAIQANGLPHVVITDICLPGISGHDLLNTIINKDPDLPVIMVTGHGDISMAVESIHRGAYDFIEKPFSNDRLLDTTKRAIEKRTLTIENQALKRSLKASQTLGPRIIGDTQSIQELRATISHIADTNADILLFGETGTGKELIARSLHEQSSRREQNFVAVNCGAVPENLLESELYGHEKGAFTGADSKRVGKFEFAQGGTLFLDEIESMPMQAQIKLLRVLQERLIERVGSNTLIPLDIRVIAATKVDLKQAAEEGLFRQDLYYRLNVVTLDLPPLRSRKEDIPALFHHFLLVAAARYGKTATALPKTELHTLLAHDWPGNVRELRNTAERFVLLGKIAQLGDQCAQTNADLSLTEQVSEFEKRALEHALIECNGSIKDTMDKLNIARKTLYDKMQKYGLDKDKYKTELE</sequence>
<dbReference type="InterPro" id="IPR011006">
    <property type="entry name" value="CheY-like_superfamily"/>
</dbReference>
<dbReference type="Pfam" id="PF00158">
    <property type="entry name" value="Sigma54_activat"/>
    <property type="match status" value="1"/>
</dbReference>
<evidence type="ECO:0000259" key="8">
    <source>
        <dbReference type="PROSITE" id="PS50110"/>
    </source>
</evidence>
<evidence type="ECO:0000313" key="10">
    <source>
        <dbReference type="Proteomes" id="UP001570417"/>
    </source>
</evidence>
<dbReference type="SMART" id="SM00448">
    <property type="entry name" value="REC"/>
    <property type="match status" value="1"/>
</dbReference>
<dbReference type="RefSeq" id="WP_372267341.1">
    <property type="nucleotide sequence ID" value="NZ_JBFRUW010000062.1"/>
</dbReference>
<dbReference type="InterPro" id="IPR003593">
    <property type="entry name" value="AAA+_ATPase"/>
</dbReference>
<dbReference type="Gene3D" id="1.10.8.60">
    <property type="match status" value="1"/>
</dbReference>
<dbReference type="InterPro" id="IPR002197">
    <property type="entry name" value="HTH_Fis"/>
</dbReference>
<dbReference type="CDD" id="cd17549">
    <property type="entry name" value="REC_DctD-like"/>
    <property type="match status" value="1"/>
</dbReference>
<dbReference type="PANTHER" id="PTHR32071">
    <property type="entry name" value="TRANSCRIPTIONAL REGULATORY PROTEIN"/>
    <property type="match status" value="1"/>
</dbReference>
<dbReference type="InterPro" id="IPR027417">
    <property type="entry name" value="P-loop_NTPase"/>
</dbReference>
<accession>A0ABV4NF77</accession>
<evidence type="ECO:0000256" key="5">
    <source>
        <dbReference type="ARBA" id="ARBA00023163"/>
    </source>
</evidence>
<feature type="domain" description="Response regulatory" evidence="8">
    <location>
        <begin position="3"/>
        <end position="118"/>
    </location>
</feature>
<evidence type="ECO:0000256" key="1">
    <source>
        <dbReference type="ARBA" id="ARBA00022741"/>
    </source>
</evidence>
<dbReference type="InterPro" id="IPR025943">
    <property type="entry name" value="Sigma_54_int_dom_ATP-bd_2"/>
</dbReference>
<dbReference type="Gene3D" id="1.10.10.60">
    <property type="entry name" value="Homeodomain-like"/>
    <property type="match status" value="1"/>
</dbReference>
<dbReference type="Pfam" id="PF25601">
    <property type="entry name" value="AAA_lid_14"/>
    <property type="match status" value="1"/>
</dbReference>
<feature type="modified residue" description="4-aspartylphosphate" evidence="6">
    <location>
        <position position="53"/>
    </location>
</feature>
<dbReference type="InterPro" id="IPR025944">
    <property type="entry name" value="Sigma_54_int_dom_CS"/>
</dbReference>
<proteinExistence type="predicted"/>
<dbReference type="Pfam" id="PF00072">
    <property type="entry name" value="Response_reg"/>
    <property type="match status" value="1"/>
</dbReference>
<dbReference type="InterPro" id="IPR058031">
    <property type="entry name" value="AAA_lid_NorR"/>
</dbReference>
<dbReference type="PROSITE" id="PS00675">
    <property type="entry name" value="SIGMA54_INTERACT_1"/>
    <property type="match status" value="1"/>
</dbReference>
<name>A0ABV4NF77_9VIBR</name>
<dbReference type="EMBL" id="JBFRUW010000062">
    <property type="protein sequence ID" value="MFA0570013.1"/>
    <property type="molecule type" value="Genomic_DNA"/>
</dbReference>
<dbReference type="PROSITE" id="PS00676">
    <property type="entry name" value="SIGMA54_INTERACT_2"/>
    <property type="match status" value="1"/>
</dbReference>
<evidence type="ECO:0000256" key="4">
    <source>
        <dbReference type="ARBA" id="ARBA00023125"/>
    </source>
</evidence>
<keyword evidence="3" id="KW-0805">Transcription regulation</keyword>
<dbReference type="PROSITE" id="PS50045">
    <property type="entry name" value="SIGMA54_INTERACT_4"/>
    <property type="match status" value="1"/>
</dbReference>
<keyword evidence="2" id="KW-0067">ATP-binding</keyword>
<keyword evidence="1" id="KW-0547">Nucleotide-binding</keyword>
<dbReference type="SUPFAM" id="SSF52540">
    <property type="entry name" value="P-loop containing nucleoside triphosphate hydrolases"/>
    <property type="match status" value="1"/>
</dbReference>
<evidence type="ECO:0000256" key="3">
    <source>
        <dbReference type="ARBA" id="ARBA00023015"/>
    </source>
</evidence>
<gene>
    <name evidence="9" type="ORF">AB4566_17195</name>
</gene>
<keyword evidence="10" id="KW-1185">Reference proteome</keyword>
<evidence type="ECO:0000256" key="2">
    <source>
        <dbReference type="ARBA" id="ARBA00022840"/>
    </source>
</evidence>
<dbReference type="PANTHER" id="PTHR32071:SF57">
    <property type="entry name" value="C4-DICARBOXYLATE TRANSPORT TRANSCRIPTIONAL REGULATORY PROTEIN DCTD"/>
    <property type="match status" value="1"/>
</dbReference>
<dbReference type="CDD" id="cd00009">
    <property type="entry name" value="AAA"/>
    <property type="match status" value="1"/>
</dbReference>
<evidence type="ECO:0000259" key="7">
    <source>
        <dbReference type="PROSITE" id="PS50045"/>
    </source>
</evidence>